<evidence type="ECO:0000256" key="1">
    <source>
        <dbReference type="ARBA" id="ARBA00004635"/>
    </source>
</evidence>
<evidence type="ECO:0000313" key="10">
    <source>
        <dbReference type="Proteomes" id="UP000509568"/>
    </source>
</evidence>
<protein>
    <submittedName>
        <fullName evidence="9">Uncharacterized protein</fullName>
    </submittedName>
</protein>
<evidence type="ECO:0000256" key="4">
    <source>
        <dbReference type="ARBA" id="ARBA00022852"/>
    </source>
</evidence>
<evidence type="ECO:0000256" key="8">
    <source>
        <dbReference type="SAM" id="SignalP"/>
    </source>
</evidence>
<dbReference type="Pfam" id="PF06085">
    <property type="entry name" value="Rz1"/>
    <property type="match status" value="1"/>
</dbReference>
<dbReference type="GO" id="GO:0016020">
    <property type="term" value="C:membrane"/>
    <property type="evidence" value="ECO:0007669"/>
    <property type="project" value="UniProtKB-SubCell"/>
</dbReference>
<dbReference type="InterPro" id="IPR010346">
    <property type="entry name" value="O-spanin"/>
</dbReference>
<dbReference type="GO" id="GO:0044659">
    <property type="term" value="P:viral release from host cell by cytolysis"/>
    <property type="evidence" value="ECO:0007669"/>
    <property type="project" value="InterPro"/>
</dbReference>
<dbReference type="Proteomes" id="UP000509568">
    <property type="component" value="Chromosome"/>
</dbReference>
<comment type="subcellular location">
    <subcellularLocation>
        <location evidence="1">Membrane</location>
        <topology evidence="1">Lipid-anchor</topology>
    </subcellularLocation>
</comment>
<keyword evidence="5" id="KW-0472">Membrane</keyword>
<keyword evidence="10" id="KW-1185">Reference proteome</keyword>
<gene>
    <name evidence="9" type="ORF">HWQ56_19225</name>
</gene>
<proteinExistence type="predicted"/>
<keyword evidence="3 8" id="KW-0732">Signal</keyword>
<accession>A0A7D5H9L3</accession>
<dbReference type="KEGG" id="pez:HWQ56_19225"/>
<feature type="signal peptide" evidence="8">
    <location>
        <begin position="1"/>
        <end position="19"/>
    </location>
</feature>
<evidence type="ECO:0000256" key="5">
    <source>
        <dbReference type="ARBA" id="ARBA00023136"/>
    </source>
</evidence>
<evidence type="ECO:0000256" key="7">
    <source>
        <dbReference type="ARBA" id="ARBA00023288"/>
    </source>
</evidence>
<organism evidence="9 10">
    <name type="scientific">Pseudomonas eucalypticola</name>
    <dbReference type="NCBI Taxonomy" id="2599595"/>
    <lineage>
        <taxon>Bacteria</taxon>
        <taxon>Pseudomonadati</taxon>
        <taxon>Pseudomonadota</taxon>
        <taxon>Gammaproteobacteria</taxon>
        <taxon>Pseudomonadales</taxon>
        <taxon>Pseudomonadaceae</taxon>
        <taxon>Pseudomonas</taxon>
    </lineage>
</organism>
<evidence type="ECO:0000256" key="2">
    <source>
        <dbReference type="ARBA" id="ARBA00022612"/>
    </source>
</evidence>
<keyword evidence="7" id="KW-0449">Lipoprotein</keyword>
<keyword evidence="4" id="KW-0204">Cytolysis</keyword>
<dbReference type="EMBL" id="CP056030">
    <property type="protein sequence ID" value="QKZ07729.1"/>
    <property type="molecule type" value="Genomic_DNA"/>
</dbReference>
<evidence type="ECO:0000313" key="9">
    <source>
        <dbReference type="EMBL" id="QKZ07729.1"/>
    </source>
</evidence>
<dbReference type="AlphaFoldDB" id="A0A7D5H9L3"/>
<keyword evidence="2" id="KW-1188">Viral release from host cell</keyword>
<feature type="chain" id="PRO_5029003869" evidence="8">
    <location>
        <begin position="20"/>
        <end position="69"/>
    </location>
</feature>
<evidence type="ECO:0000256" key="6">
    <source>
        <dbReference type="ARBA" id="ARBA00023142"/>
    </source>
</evidence>
<evidence type="ECO:0000256" key="3">
    <source>
        <dbReference type="ARBA" id="ARBA00022729"/>
    </source>
</evidence>
<name>A0A7D5H9L3_9PSED</name>
<reference evidence="9 10" key="1">
    <citation type="submission" date="2020-06" db="EMBL/GenBank/DDBJ databases">
        <title>Pseudomonas eucalypticola sp. nov., an endophyte of Eucalyptus dunnii leaves with biocontrol ability of eucalyptus leaf blight.</title>
        <authorList>
            <person name="Liu Y."/>
            <person name="Song Z."/>
            <person name="Zeng H."/>
            <person name="Lu M."/>
            <person name="Wang X."/>
            <person name="Lian X."/>
            <person name="Zhang Q."/>
        </authorList>
    </citation>
    <scope>NUCLEOTIDE SEQUENCE [LARGE SCALE GENOMIC DNA]</scope>
    <source>
        <strain evidence="9 10">NP-1</strain>
    </source>
</reference>
<sequence length="69" mass="6928">MTACALMLLLALSGCGSRAVAPQMVAVAAGCPVPPAPPAWAMQEQSNSVEKLDKLFSISAPTSSASAQP</sequence>
<keyword evidence="6" id="KW-0578">Host cell lysis by virus</keyword>